<evidence type="ECO:0000313" key="1">
    <source>
        <dbReference type="EMBL" id="GAA5154365.1"/>
    </source>
</evidence>
<dbReference type="RefSeq" id="WP_185061599.1">
    <property type="nucleotide sequence ID" value="NZ_BAABJP010000008.1"/>
</dbReference>
<proteinExistence type="predicted"/>
<organism evidence="1 2">
    <name type="scientific">Pseudonocardia eucalypti</name>
    <dbReference type="NCBI Taxonomy" id="648755"/>
    <lineage>
        <taxon>Bacteria</taxon>
        <taxon>Bacillati</taxon>
        <taxon>Actinomycetota</taxon>
        <taxon>Actinomycetes</taxon>
        <taxon>Pseudonocardiales</taxon>
        <taxon>Pseudonocardiaceae</taxon>
        <taxon>Pseudonocardia</taxon>
    </lineage>
</organism>
<dbReference type="Proteomes" id="UP001428817">
    <property type="component" value="Unassembled WGS sequence"/>
</dbReference>
<comment type="caution">
    <text evidence="1">The sequence shown here is derived from an EMBL/GenBank/DDBJ whole genome shotgun (WGS) entry which is preliminary data.</text>
</comment>
<sequence>MREYEIADLYRDRFQASEVRRARERRVVEEGCNALERSEFAWTYVTVTVDYPVEQRINRQFVTEADEWRLRNALRSITSDSFVGEYSRAIPGPSRVIFIERPYAAGEDPDDPRHTHCELYTSGDAFVAAELRHSKDGELNEFFFTDGTMCALAMGLNWCSHQSGGWGSATIHAGITYKSTPGAPLARSLQIVDTEWSGRSRLQDTRAVSDSPHFQTVVELSEMATIDERMRLGSLVLGGIMQWFGIAESNYIGEDGQVNLAAFSPYDVERWREQFGPR</sequence>
<keyword evidence="2" id="KW-1185">Reference proteome</keyword>
<gene>
    <name evidence="1" type="ORF">GCM10023321_26060</name>
</gene>
<dbReference type="EMBL" id="BAABJP010000008">
    <property type="protein sequence ID" value="GAA5154365.1"/>
    <property type="molecule type" value="Genomic_DNA"/>
</dbReference>
<reference evidence="2" key="1">
    <citation type="journal article" date="2019" name="Int. J. Syst. Evol. Microbiol.">
        <title>The Global Catalogue of Microorganisms (GCM) 10K type strain sequencing project: providing services to taxonomists for standard genome sequencing and annotation.</title>
        <authorList>
            <consortium name="The Broad Institute Genomics Platform"/>
            <consortium name="The Broad Institute Genome Sequencing Center for Infectious Disease"/>
            <person name="Wu L."/>
            <person name="Ma J."/>
        </authorList>
    </citation>
    <scope>NUCLEOTIDE SEQUENCE [LARGE SCALE GENOMIC DNA]</scope>
    <source>
        <strain evidence="2">JCM 18303</strain>
    </source>
</reference>
<name>A0ABP9Q077_9PSEU</name>
<accession>A0ABP9Q077</accession>
<protein>
    <submittedName>
        <fullName evidence="1">Uncharacterized protein</fullName>
    </submittedName>
</protein>
<evidence type="ECO:0000313" key="2">
    <source>
        <dbReference type="Proteomes" id="UP001428817"/>
    </source>
</evidence>